<sequence length="448" mass="48897">MIAAAATKNFQQVSSFANSLQSTLGDELPSLSCDLGDVNSTEFEQLLLQGMSDPFLLDFHHFPPETVETARSTVGDVATSQTSCDLSSFFLEDVARPRDLHLSIPGEQLRSPSTSFVSSLLQTTSTDAEPSSLQENLTYQQPHLSSHFYPSLSPVALATSHSFPSTSSIPLLNHGDKTPPHSGGVTPQYESRAASPAWSESSGNLSCSSSHHVETGLRQRARHHSRSSVGSTASGGESSGTALPRHKRPSHKRAEVKRRDKIKGCLEDMKDAVPSLHNKGKLSESAILIKASEYIHHLKDGHMDRGKQSADLRREIECLSKEIHSFQENLPAAGLKEESESNVTLDDLYQAWLLKQSQNSTKFCVFSAITSKMWESFKEVVGPVLSCDELCNKAQEWQTNSLSLPVLRKEILAGLLQLSRQNSMAMTSDPLKLEAGTSVDAPTSNIKL</sequence>
<dbReference type="GO" id="GO:0000981">
    <property type="term" value="F:DNA-binding transcription factor activity, RNA polymerase II-specific"/>
    <property type="evidence" value="ECO:0007669"/>
    <property type="project" value="TreeGrafter"/>
</dbReference>
<feature type="compositionally biased region" description="Polar residues" evidence="6">
    <location>
        <begin position="159"/>
        <end position="170"/>
    </location>
</feature>
<dbReference type="OrthoDB" id="6022628at2759"/>
<dbReference type="SUPFAM" id="SSF47459">
    <property type="entry name" value="HLH, helix-loop-helix DNA-binding domain"/>
    <property type="match status" value="1"/>
</dbReference>
<keyword evidence="9" id="KW-1185">Reference proteome</keyword>
<feature type="compositionally biased region" description="Low complexity" evidence="6">
    <location>
        <begin position="199"/>
        <end position="210"/>
    </location>
</feature>
<feature type="compositionally biased region" description="Basic residues" evidence="6">
    <location>
        <begin position="244"/>
        <end position="261"/>
    </location>
</feature>
<dbReference type="Proteomes" id="UP000271974">
    <property type="component" value="Unassembled WGS sequence"/>
</dbReference>
<evidence type="ECO:0000256" key="2">
    <source>
        <dbReference type="ARBA" id="ARBA00023015"/>
    </source>
</evidence>
<dbReference type="Gene3D" id="4.10.280.10">
    <property type="entry name" value="Helix-loop-helix DNA-binding domain"/>
    <property type="match status" value="1"/>
</dbReference>
<evidence type="ECO:0000256" key="1">
    <source>
        <dbReference type="ARBA" id="ARBA00004123"/>
    </source>
</evidence>
<evidence type="ECO:0000256" key="5">
    <source>
        <dbReference type="ARBA" id="ARBA00023242"/>
    </source>
</evidence>
<keyword evidence="4" id="KW-0804">Transcription</keyword>
<organism evidence="8 9">
    <name type="scientific">Elysia chlorotica</name>
    <name type="common">Eastern emerald elysia</name>
    <name type="synonym">Sea slug</name>
    <dbReference type="NCBI Taxonomy" id="188477"/>
    <lineage>
        <taxon>Eukaryota</taxon>
        <taxon>Metazoa</taxon>
        <taxon>Spiralia</taxon>
        <taxon>Lophotrochozoa</taxon>
        <taxon>Mollusca</taxon>
        <taxon>Gastropoda</taxon>
        <taxon>Heterobranchia</taxon>
        <taxon>Euthyneura</taxon>
        <taxon>Panpulmonata</taxon>
        <taxon>Sacoglossa</taxon>
        <taxon>Placobranchoidea</taxon>
        <taxon>Plakobranchidae</taxon>
        <taxon>Elysia</taxon>
    </lineage>
</organism>
<dbReference type="PROSITE" id="PS50888">
    <property type="entry name" value="BHLH"/>
    <property type="match status" value="1"/>
</dbReference>
<keyword evidence="2" id="KW-0805">Transcription regulation</keyword>
<dbReference type="EMBL" id="RQTK01000183">
    <property type="protein sequence ID" value="RUS85064.1"/>
    <property type="molecule type" value="Genomic_DNA"/>
</dbReference>
<accession>A0A433TU31</accession>
<evidence type="ECO:0000256" key="3">
    <source>
        <dbReference type="ARBA" id="ARBA00023125"/>
    </source>
</evidence>
<gene>
    <name evidence="8" type="ORF">EGW08_007158</name>
</gene>
<protein>
    <recommendedName>
        <fullName evidence="7">BHLH domain-containing protein</fullName>
    </recommendedName>
</protein>
<dbReference type="GO" id="GO:0046983">
    <property type="term" value="F:protein dimerization activity"/>
    <property type="evidence" value="ECO:0007669"/>
    <property type="project" value="InterPro"/>
</dbReference>
<dbReference type="InterPro" id="IPR052207">
    <property type="entry name" value="Max-like/E-box_TFs"/>
</dbReference>
<feature type="region of interest" description="Disordered" evidence="6">
    <location>
        <begin position="115"/>
        <end position="134"/>
    </location>
</feature>
<reference evidence="8 9" key="1">
    <citation type="submission" date="2019-01" db="EMBL/GenBank/DDBJ databases">
        <title>A draft genome assembly of the solar-powered sea slug Elysia chlorotica.</title>
        <authorList>
            <person name="Cai H."/>
            <person name="Li Q."/>
            <person name="Fang X."/>
            <person name="Li J."/>
            <person name="Curtis N.E."/>
            <person name="Altenburger A."/>
            <person name="Shibata T."/>
            <person name="Feng M."/>
            <person name="Maeda T."/>
            <person name="Schwartz J.A."/>
            <person name="Shigenobu S."/>
            <person name="Lundholm N."/>
            <person name="Nishiyama T."/>
            <person name="Yang H."/>
            <person name="Hasebe M."/>
            <person name="Li S."/>
            <person name="Pierce S.K."/>
            <person name="Wang J."/>
        </authorList>
    </citation>
    <scope>NUCLEOTIDE SEQUENCE [LARGE SCALE GENOMIC DNA]</scope>
    <source>
        <strain evidence="8">EC2010</strain>
        <tissue evidence="8">Whole organism of an adult</tissue>
    </source>
</reference>
<dbReference type="STRING" id="188477.A0A433TU31"/>
<evidence type="ECO:0000256" key="4">
    <source>
        <dbReference type="ARBA" id="ARBA00023163"/>
    </source>
</evidence>
<dbReference type="GO" id="GO:0000978">
    <property type="term" value="F:RNA polymerase II cis-regulatory region sequence-specific DNA binding"/>
    <property type="evidence" value="ECO:0007669"/>
    <property type="project" value="TreeGrafter"/>
</dbReference>
<keyword evidence="5" id="KW-0539">Nucleus</keyword>
<dbReference type="Pfam" id="PF00010">
    <property type="entry name" value="HLH"/>
    <property type="match status" value="1"/>
</dbReference>
<feature type="region of interest" description="Disordered" evidence="6">
    <location>
        <begin position="159"/>
        <end position="261"/>
    </location>
</feature>
<dbReference type="AlphaFoldDB" id="A0A433TU31"/>
<proteinExistence type="predicted"/>
<dbReference type="CDD" id="cd11405">
    <property type="entry name" value="bHLHzip_MLXIP_like"/>
    <property type="match status" value="1"/>
</dbReference>
<dbReference type="PANTHER" id="PTHR15741">
    <property type="entry name" value="BASIC HELIX-LOOP-HELIX ZIP TRANSCRIPTION FACTOR"/>
    <property type="match status" value="1"/>
</dbReference>
<keyword evidence="3" id="KW-0238">DNA-binding</keyword>
<feature type="domain" description="BHLH" evidence="7">
    <location>
        <begin position="246"/>
        <end position="298"/>
    </location>
</feature>
<dbReference type="InterPro" id="IPR011598">
    <property type="entry name" value="bHLH_dom"/>
</dbReference>
<feature type="compositionally biased region" description="Low complexity" evidence="6">
    <location>
        <begin position="227"/>
        <end position="242"/>
    </location>
</feature>
<comment type="subcellular location">
    <subcellularLocation>
        <location evidence="1">Nucleus</location>
    </subcellularLocation>
</comment>
<evidence type="ECO:0000313" key="9">
    <source>
        <dbReference type="Proteomes" id="UP000271974"/>
    </source>
</evidence>
<dbReference type="InterPro" id="IPR036638">
    <property type="entry name" value="HLH_DNA-bd_sf"/>
</dbReference>
<evidence type="ECO:0000259" key="7">
    <source>
        <dbReference type="PROSITE" id="PS50888"/>
    </source>
</evidence>
<dbReference type="SMART" id="SM00353">
    <property type="entry name" value="HLH"/>
    <property type="match status" value="1"/>
</dbReference>
<evidence type="ECO:0000313" key="8">
    <source>
        <dbReference type="EMBL" id="RUS85064.1"/>
    </source>
</evidence>
<evidence type="ECO:0000256" key="6">
    <source>
        <dbReference type="SAM" id="MobiDB-lite"/>
    </source>
</evidence>
<comment type="caution">
    <text evidence="8">The sequence shown here is derived from an EMBL/GenBank/DDBJ whole genome shotgun (WGS) entry which is preliminary data.</text>
</comment>
<name>A0A433TU31_ELYCH</name>
<dbReference type="GO" id="GO:0005634">
    <property type="term" value="C:nucleus"/>
    <property type="evidence" value="ECO:0007669"/>
    <property type="project" value="UniProtKB-SubCell"/>
</dbReference>
<dbReference type="PANTHER" id="PTHR15741:SF27">
    <property type="entry name" value="TRANSCRIPTION FACTOR AP-4"/>
    <property type="match status" value="1"/>
</dbReference>